<proteinExistence type="predicted"/>
<organism evidence="1 2">
    <name type="scientific">Prunus dulcis</name>
    <name type="common">Almond</name>
    <name type="synonym">Amygdalus dulcis</name>
    <dbReference type="NCBI Taxonomy" id="3755"/>
    <lineage>
        <taxon>Eukaryota</taxon>
        <taxon>Viridiplantae</taxon>
        <taxon>Streptophyta</taxon>
        <taxon>Embryophyta</taxon>
        <taxon>Tracheophyta</taxon>
        <taxon>Spermatophyta</taxon>
        <taxon>Magnoliopsida</taxon>
        <taxon>eudicotyledons</taxon>
        <taxon>Gunneridae</taxon>
        <taxon>Pentapetalae</taxon>
        <taxon>rosids</taxon>
        <taxon>fabids</taxon>
        <taxon>Rosales</taxon>
        <taxon>Rosaceae</taxon>
        <taxon>Amygdaloideae</taxon>
        <taxon>Amygdaleae</taxon>
        <taxon>Prunus</taxon>
    </lineage>
</organism>
<name>A0AAD4VHA7_PRUDU</name>
<sequence length="88" mass="9607">MDLSISSRRMLLKIGSPKGCQEALVYCSKQGINVKASHPNVASVKTSRYKTKVAGEDFSAQDINESGWQGEVAAEGSSLLVYLRKKCR</sequence>
<evidence type="ECO:0000313" key="1">
    <source>
        <dbReference type="EMBL" id="KAI5324433.1"/>
    </source>
</evidence>
<gene>
    <name evidence="1" type="ORF">L3X38_033506</name>
</gene>
<keyword evidence="2" id="KW-1185">Reference proteome</keyword>
<evidence type="ECO:0000313" key="2">
    <source>
        <dbReference type="Proteomes" id="UP001054821"/>
    </source>
</evidence>
<comment type="caution">
    <text evidence="1">The sequence shown here is derived from an EMBL/GenBank/DDBJ whole genome shotgun (WGS) entry which is preliminary data.</text>
</comment>
<reference evidence="1 2" key="1">
    <citation type="journal article" date="2022" name="G3 (Bethesda)">
        <title>Whole-genome sequence and methylome profiling of the almond [Prunus dulcis (Mill.) D.A. Webb] cultivar 'Nonpareil'.</title>
        <authorList>
            <person name="D'Amico-Willman K.M."/>
            <person name="Ouma W.Z."/>
            <person name="Meulia T."/>
            <person name="Sideli G.M."/>
            <person name="Gradziel T.M."/>
            <person name="Fresnedo-Ramirez J."/>
        </authorList>
    </citation>
    <scope>NUCLEOTIDE SEQUENCE [LARGE SCALE GENOMIC DNA]</scope>
    <source>
        <strain evidence="1">Clone GOH B32 T37-40</strain>
    </source>
</reference>
<protein>
    <submittedName>
        <fullName evidence="1">Uncharacterized protein</fullName>
    </submittedName>
</protein>
<dbReference type="Proteomes" id="UP001054821">
    <property type="component" value="Chromosome 6"/>
</dbReference>
<accession>A0AAD4VHA7</accession>
<dbReference type="EMBL" id="JAJFAZ020000006">
    <property type="protein sequence ID" value="KAI5324433.1"/>
    <property type="molecule type" value="Genomic_DNA"/>
</dbReference>
<dbReference type="AlphaFoldDB" id="A0AAD4VHA7"/>